<evidence type="ECO:0000256" key="3">
    <source>
        <dbReference type="ARBA" id="ARBA00023098"/>
    </source>
</evidence>
<sequence length="380" mass="41779">MAMTREQHFDRELAPKRMLSLDGGGIRGILTLEYLGVLEALLRTRHGRADLRLSDYFDLIGGTSTGAIIAAALACGMSVDQLKTLYRQIGTDVFATSPLRLPFVAAKFPASRVQAVLNANLGANVTLGDDAIRTGLMIMAKRLDNSALWSLHNHPGSVYAAQDHKLLLSQVVRASTAAPTYFAPERITLKTRTGAPLQGVFVDGGVSPFNDPALQLLMVAILHQHGFRWRTGREQLLIVSVGTGSRRSTAPADEVMRMLPAEQGVRSLKSLMDDCQRVNQMMLQWLSATLTPWTIDAGIGDMHKDSEDGPNLATYVRYNVLLEREWMEHELDLQYDDARLKAIAEMDNTGSMQELSDIGQRAATRQVKAEHLPAAFDANV</sequence>
<feature type="active site" description="Nucleophile" evidence="4">
    <location>
        <position position="64"/>
    </location>
</feature>
<dbReference type="PROSITE" id="PS51635">
    <property type="entry name" value="PNPLA"/>
    <property type="match status" value="1"/>
</dbReference>
<dbReference type="PANTHER" id="PTHR24185:SF1">
    <property type="entry name" value="CALCIUM-INDEPENDENT PHOSPHOLIPASE A2-GAMMA"/>
    <property type="match status" value="1"/>
</dbReference>
<feature type="short sequence motif" description="GXGXXG" evidence="4">
    <location>
        <begin position="23"/>
        <end position="28"/>
    </location>
</feature>
<feature type="short sequence motif" description="GXSXG" evidence="4">
    <location>
        <begin position="62"/>
        <end position="66"/>
    </location>
</feature>
<dbReference type="GO" id="GO:0016020">
    <property type="term" value="C:membrane"/>
    <property type="evidence" value="ECO:0007669"/>
    <property type="project" value="TreeGrafter"/>
</dbReference>
<evidence type="ECO:0000313" key="6">
    <source>
        <dbReference type="EMBL" id="CAB3807129.1"/>
    </source>
</evidence>
<protein>
    <recommendedName>
        <fullName evidence="5">PNPLA domain-containing protein</fullName>
    </recommendedName>
</protein>
<dbReference type="GO" id="GO:0004620">
    <property type="term" value="F:phospholipase activity"/>
    <property type="evidence" value="ECO:0007669"/>
    <property type="project" value="TreeGrafter"/>
</dbReference>
<dbReference type="EMBL" id="CADIKL010000052">
    <property type="protein sequence ID" value="CAB3807129.1"/>
    <property type="molecule type" value="Genomic_DNA"/>
</dbReference>
<organism evidence="6 7">
    <name type="scientific">Paraburkholderia caffeinitolerans</name>
    <dbReference type="NCBI Taxonomy" id="1723730"/>
    <lineage>
        <taxon>Bacteria</taxon>
        <taxon>Pseudomonadati</taxon>
        <taxon>Pseudomonadota</taxon>
        <taxon>Betaproteobacteria</taxon>
        <taxon>Burkholderiales</taxon>
        <taxon>Burkholderiaceae</taxon>
        <taxon>Paraburkholderia</taxon>
    </lineage>
</organism>
<dbReference type="Proteomes" id="UP000494119">
    <property type="component" value="Unassembled WGS sequence"/>
</dbReference>
<dbReference type="SUPFAM" id="SSF52151">
    <property type="entry name" value="FabD/lysophospholipase-like"/>
    <property type="match status" value="1"/>
</dbReference>
<dbReference type="Pfam" id="PF01734">
    <property type="entry name" value="Patatin"/>
    <property type="match status" value="1"/>
</dbReference>
<evidence type="ECO:0000259" key="5">
    <source>
        <dbReference type="PROSITE" id="PS51635"/>
    </source>
</evidence>
<feature type="domain" description="PNPLA" evidence="5">
    <location>
        <begin position="19"/>
        <end position="217"/>
    </location>
</feature>
<dbReference type="GO" id="GO:0006631">
    <property type="term" value="P:fatty acid metabolic process"/>
    <property type="evidence" value="ECO:0007669"/>
    <property type="project" value="TreeGrafter"/>
</dbReference>
<dbReference type="GO" id="GO:0016042">
    <property type="term" value="P:lipid catabolic process"/>
    <property type="evidence" value="ECO:0007669"/>
    <property type="project" value="UniProtKB-UniRule"/>
</dbReference>
<evidence type="ECO:0000256" key="4">
    <source>
        <dbReference type="PROSITE-ProRule" id="PRU01161"/>
    </source>
</evidence>
<keyword evidence="3 4" id="KW-0443">Lipid metabolism</keyword>
<dbReference type="Gene3D" id="3.40.1090.10">
    <property type="entry name" value="Cytosolic phospholipase A2 catalytic domain"/>
    <property type="match status" value="1"/>
</dbReference>
<keyword evidence="2 4" id="KW-0442">Lipid degradation</keyword>
<evidence type="ECO:0000256" key="1">
    <source>
        <dbReference type="ARBA" id="ARBA00022801"/>
    </source>
</evidence>
<evidence type="ECO:0000313" key="7">
    <source>
        <dbReference type="Proteomes" id="UP000494119"/>
    </source>
</evidence>
<dbReference type="AlphaFoldDB" id="A0A6J5GVQ0"/>
<name>A0A6J5GVQ0_9BURK</name>
<gene>
    <name evidence="6" type="ORF">LMG28688_06488</name>
</gene>
<dbReference type="RefSeq" id="WP_129564252.1">
    <property type="nucleotide sequence ID" value="NZ_CADIKL010000052.1"/>
</dbReference>
<keyword evidence="7" id="KW-1185">Reference proteome</keyword>
<feature type="active site" description="Proton acceptor" evidence="4">
    <location>
        <position position="203"/>
    </location>
</feature>
<dbReference type="PANTHER" id="PTHR24185">
    <property type="entry name" value="CALCIUM-INDEPENDENT PHOSPHOLIPASE A2-GAMMA"/>
    <property type="match status" value="1"/>
</dbReference>
<dbReference type="InterPro" id="IPR016035">
    <property type="entry name" value="Acyl_Trfase/lysoPLipase"/>
</dbReference>
<reference evidence="6 7" key="1">
    <citation type="submission" date="2020-04" db="EMBL/GenBank/DDBJ databases">
        <authorList>
            <person name="De Canck E."/>
        </authorList>
    </citation>
    <scope>NUCLEOTIDE SEQUENCE [LARGE SCALE GENOMIC DNA]</scope>
    <source>
        <strain evidence="6 7">LMG 28688</strain>
    </source>
</reference>
<proteinExistence type="predicted"/>
<feature type="short sequence motif" description="DGA/G" evidence="4">
    <location>
        <begin position="203"/>
        <end position="205"/>
    </location>
</feature>
<accession>A0A6J5GVQ0</accession>
<keyword evidence="1 4" id="KW-0378">Hydrolase</keyword>
<evidence type="ECO:0000256" key="2">
    <source>
        <dbReference type="ARBA" id="ARBA00022963"/>
    </source>
</evidence>
<dbReference type="InterPro" id="IPR002641">
    <property type="entry name" value="PNPLA_dom"/>
</dbReference>